<accession>A0A1H0R6P8</accession>
<dbReference type="Proteomes" id="UP000199159">
    <property type="component" value="Unassembled WGS sequence"/>
</dbReference>
<gene>
    <name evidence="1" type="ORF">SAMN05216565_10253</name>
</gene>
<dbReference type="EMBL" id="FNJU01000002">
    <property type="protein sequence ID" value="SDP24726.1"/>
    <property type="molecule type" value="Genomic_DNA"/>
</dbReference>
<evidence type="ECO:0008006" key="3">
    <source>
        <dbReference type="Google" id="ProtNLM"/>
    </source>
</evidence>
<protein>
    <recommendedName>
        <fullName evidence="3">Coupling factor for flagellin transcription and translation</fullName>
    </recommendedName>
</protein>
<evidence type="ECO:0000313" key="2">
    <source>
        <dbReference type="Proteomes" id="UP000199159"/>
    </source>
</evidence>
<reference evidence="2" key="1">
    <citation type="submission" date="2016-10" db="EMBL/GenBank/DDBJ databases">
        <authorList>
            <person name="Varghese N."/>
            <person name="Submissions S."/>
        </authorList>
    </citation>
    <scope>NUCLEOTIDE SEQUENCE [LARGE SCALE GENOMIC DNA]</scope>
    <source>
        <strain evidence="2">IBRC-M10078</strain>
    </source>
</reference>
<dbReference type="AlphaFoldDB" id="A0A1H0R6P8"/>
<organism evidence="1 2">
    <name type="scientific">Litchfieldia salsa</name>
    <dbReference type="NCBI Taxonomy" id="930152"/>
    <lineage>
        <taxon>Bacteria</taxon>
        <taxon>Bacillati</taxon>
        <taxon>Bacillota</taxon>
        <taxon>Bacilli</taxon>
        <taxon>Bacillales</taxon>
        <taxon>Bacillaceae</taxon>
        <taxon>Litchfieldia</taxon>
    </lineage>
</organism>
<sequence length="196" mass="22713">MITFLFLLSFSLIGVLFFCLIIMSQKLNQLKELEHTQKDILHQIEETFSGYIMQIKEENEHFFKHANSSMVEEQLEKKQEQSVSNNQSVQKESVIHTVKEEDQMSSPKHLPFSMIEQTISEADLKDLLPEYTDIEPPKIEVKDKEKVKSTAPITSEKLLLDKIISMESEGATIEEIAKTLNRGKTEIELLLKFRQK</sequence>
<proteinExistence type="predicted"/>
<dbReference type="STRING" id="930152.SAMN05216565_10253"/>
<dbReference type="RefSeq" id="WP_090850230.1">
    <property type="nucleotide sequence ID" value="NZ_FNJU01000002.1"/>
</dbReference>
<keyword evidence="2" id="KW-1185">Reference proteome</keyword>
<name>A0A1H0R6P8_9BACI</name>
<evidence type="ECO:0000313" key="1">
    <source>
        <dbReference type="EMBL" id="SDP24726.1"/>
    </source>
</evidence>